<dbReference type="GO" id="GO:0003905">
    <property type="term" value="F:alkylbase DNA N-glycosylase activity"/>
    <property type="evidence" value="ECO:0007669"/>
    <property type="project" value="InterPro"/>
</dbReference>
<accession>A0A5N1JBF1</accession>
<dbReference type="SUPFAM" id="SSF50486">
    <property type="entry name" value="FMT C-terminal domain-like"/>
    <property type="match status" value="1"/>
</dbReference>
<dbReference type="Pfam" id="PF02245">
    <property type="entry name" value="Pur_DNA_glyco"/>
    <property type="match status" value="1"/>
</dbReference>
<dbReference type="GO" id="GO:0006284">
    <property type="term" value="P:base-excision repair"/>
    <property type="evidence" value="ECO:0007669"/>
    <property type="project" value="InterPro"/>
</dbReference>
<dbReference type="GO" id="GO:0003677">
    <property type="term" value="F:DNA binding"/>
    <property type="evidence" value="ECO:0007669"/>
    <property type="project" value="InterPro"/>
</dbReference>
<evidence type="ECO:0000256" key="3">
    <source>
        <dbReference type="ARBA" id="ARBA00022801"/>
    </source>
</evidence>
<comment type="caution">
    <text evidence="6">The sequence shown here is derived from an EMBL/GenBank/DDBJ whole genome shotgun (WGS) entry which is preliminary data.</text>
</comment>
<dbReference type="Gene3D" id="3.10.300.10">
    <property type="entry name" value="Methylpurine-DNA glycosylase (MPG)"/>
    <property type="match status" value="1"/>
</dbReference>
<evidence type="ECO:0000256" key="1">
    <source>
        <dbReference type="ARBA" id="ARBA00009232"/>
    </source>
</evidence>
<comment type="similarity">
    <text evidence="1 5">Belongs to the DNA glycosylase MPG family.</text>
</comment>
<dbReference type="InterPro" id="IPR011034">
    <property type="entry name" value="Formyl_transferase-like_C_sf"/>
</dbReference>
<dbReference type="PANTHER" id="PTHR10429">
    <property type="entry name" value="DNA-3-METHYLADENINE GLYCOSYLASE"/>
    <property type="match status" value="1"/>
</dbReference>
<dbReference type="PANTHER" id="PTHR10429:SF0">
    <property type="entry name" value="DNA-3-METHYLADENINE GLYCOSYLASE"/>
    <property type="match status" value="1"/>
</dbReference>
<dbReference type="EMBL" id="VTWS01000006">
    <property type="protein sequence ID" value="KAA9349073.1"/>
    <property type="molecule type" value="Genomic_DNA"/>
</dbReference>
<keyword evidence="4 5" id="KW-0234">DNA repair</keyword>
<gene>
    <name evidence="6" type="ORF">F0P93_21970</name>
</gene>
<dbReference type="CDD" id="cd00540">
    <property type="entry name" value="AAG"/>
    <property type="match status" value="1"/>
</dbReference>
<dbReference type="NCBIfam" id="TIGR00567">
    <property type="entry name" value="3mg"/>
    <property type="match status" value="1"/>
</dbReference>
<name>A0A5N1JBF1_9BACT</name>
<dbReference type="InterPro" id="IPR036995">
    <property type="entry name" value="MPG_sf"/>
</dbReference>
<evidence type="ECO:0000256" key="4">
    <source>
        <dbReference type="ARBA" id="ARBA00023204"/>
    </source>
</evidence>
<evidence type="ECO:0000256" key="5">
    <source>
        <dbReference type="HAMAP-Rule" id="MF_00527"/>
    </source>
</evidence>
<dbReference type="AlphaFoldDB" id="A0A5N1JBF1"/>
<evidence type="ECO:0000256" key="2">
    <source>
        <dbReference type="ARBA" id="ARBA00022763"/>
    </source>
</evidence>
<evidence type="ECO:0000313" key="6">
    <source>
        <dbReference type="EMBL" id="KAA9349073.1"/>
    </source>
</evidence>
<keyword evidence="7" id="KW-1185">Reference proteome</keyword>
<dbReference type="FunFam" id="3.10.300.10:FF:000001">
    <property type="entry name" value="Putative 3-methyladenine DNA glycosylase"/>
    <property type="match status" value="1"/>
</dbReference>
<evidence type="ECO:0000313" key="7">
    <source>
        <dbReference type="Proteomes" id="UP000326344"/>
    </source>
</evidence>
<dbReference type="Proteomes" id="UP000326344">
    <property type="component" value="Unassembled WGS sequence"/>
</dbReference>
<keyword evidence="6" id="KW-0326">Glycosidase</keyword>
<dbReference type="InterPro" id="IPR003180">
    <property type="entry name" value="MPG"/>
</dbReference>
<proteinExistence type="inferred from homology"/>
<organism evidence="6 7">
    <name type="scientific">Larkinella humicola</name>
    <dbReference type="NCBI Taxonomy" id="2607654"/>
    <lineage>
        <taxon>Bacteria</taxon>
        <taxon>Pseudomonadati</taxon>
        <taxon>Bacteroidota</taxon>
        <taxon>Cytophagia</taxon>
        <taxon>Cytophagales</taxon>
        <taxon>Spirosomataceae</taxon>
        <taxon>Larkinella</taxon>
    </lineage>
</organism>
<protein>
    <recommendedName>
        <fullName evidence="5">Putative 3-methyladenine DNA glycosylase</fullName>
        <ecNumber evidence="5">3.2.2.-</ecNumber>
    </recommendedName>
</protein>
<dbReference type="EC" id="3.2.2.-" evidence="5"/>
<dbReference type="NCBIfam" id="NF002003">
    <property type="entry name" value="PRK00802.1-3"/>
    <property type="match status" value="1"/>
</dbReference>
<dbReference type="HAMAP" id="MF_00527">
    <property type="entry name" value="3MGH"/>
    <property type="match status" value="1"/>
</dbReference>
<dbReference type="RefSeq" id="WP_150879895.1">
    <property type="nucleotide sequence ID" value="NZ_VTWS01000006.1"/>
</dbReference>
<keyword evidence="3 5" id="KW-0378">Hydrolase</keyword>
<keyword evidence="2 5" id="KW-0227">DNA damage</keyword>
<sequence>MKLPLTFYENHDTITLAQRLLGCELVHESPEGTTAGIIVETEAYLTGDPACHAYRRKTARNAAMFGPAGTLYVYLIYGFYHCLNVVTGPEDVGEAVLIRALEPTEGINLMGERRNLDPATKAGLRGLTSGPGKLVIAMGISRDHNFWSLTESGIYIRPSVRNDIDIVTTTRIGITQGSDLPYRFYVKGNRFVSKP</sequence>
<reference evidence="6 7" key="1">
    <citation type="submission" date="2019-09" db="EMBL/GenBank/DDBJ databases">
        <title>Genome Sequence of Larkinella sp MA1.</title>
        <authorList>
            <person name="Srinivasan S."/>
        </authorList>
    </citation>
    <scope>NUCLEOTIDE SEQUENCE [LARGE SCALE GENOMIC DNA]</scope>
    <source>
        <strain evidence="6 7">MA1</strain>
    </source>
</reference>